<organism evidence="2">
    <name type="scientific">Neobodo designis</name>
    <name type="common">Flagellated protozoan</name>
    <name type="synonym">Bodo designis</name>
    <dbReference type="NCBI Taxonomy" id="312471"/>
    <lineage>
        <taxon>Eukaryota</taxon>
        <taxon>Discoba</taxon>
        <taxon>Euglenozoa</taxon>
        <taxon>Kinetoplastea</taxon>
        <taxon>Metakinetoplastina</taxon>
        <taxon>Neobodonida</taxon>
        <taxon>Neobodo</taxon>
    </lineage>
</organism>
<feature type="region of interest" description="Disordered" evidence="1">
    <location>
        <begin position="169"/>
        <end position="193"/>
    </location>
</feature>
<accession>A0A7S1QZD8</accession>
<feature type="region of interest" description="Disordered" evidence="1">
    <location>
        <begin position="488"/>
        <end position="543"/>
    </location>
</feature>
<dbReference type="EMBL" id="HBGF01049752">
    <property type="protein sequence ID" value="CAD9151889.1"/>
    <property type="molecule type" value="Transcribed_RNA"/>
</dbReference>
<dbReference type="PANTHER" id="PTHR37028">
    <property type="entry name" value="UNNAMED PRODUCT-RELATED"/>
    <property type="match status" value="1"/>
</dbReference>
<dbReference type="PANTHER" id="PTHR37028:SF4">
    <property type="entry name" value="ALMS MOTIF DOMAIN-CONTAINING PROTEIN"/>
    <property type="match status" value="1"/>
</dbReference>
<evidence type="ECO:0000313" key="2">
    <source>
        <dbReference type="EMBL" id="CAD9151889.1"/>
    </source>
</evidence>
<feature type="compositionally biased region" description="Basic and acidic residues" evidence="1">
    <location>
        <begin position="179"/>
        <end position="193"/>
    </location>
</feature>
<feature type="region of interest" description="Disordered" evidence="1">
    <location>
        <begin position="1"/>
        <end position="141"/>
    </location>
</feature>
<feature type="compositionally biased region" description="Basic and acidic residues" evidence="1">
    <location>
        <begin position="500"/>
        <end position="516"/>
    </location>
</feature>
<gene>
    <name evidence="2" type="ORF">NDES1114_LOCUS33296</name>
</gene>
<name>A0A7S1QZD8_NEODS</name>
<feature type="compositionally biased region" description="Basic and acidic residues" evidence="1">
    <location>
        <begin position="109"/>
        <end position="138"/>
    </location>
</feature>
<reference evidence="2" key="1">
    <citation type="submission" date="2021-01" db="EMBL/GenBank/DDBJ databases">
        <authorList>
            <person name="Corre E."/>
            <person name="Pelletier E."/>
            <person name="Niang G."/>
            <person name="Scheremetjew M."/>
            <person name="Finn R."/>
            <person name="Kale V."/>
            <person name="Holt S."/>
            <person name="Cochrane G."/>
            <person name="Meng A."/>
            <person name="Brown T."/>
            <person name="Cohen L."/>
        </authorList>
    </citation>
    <scope>NUCLEOTIDE SEQUENCE</scope>
    <source>
        <strain evidence="2">CCAP 1951/1</strain>
    </source>
</reference>
<evidence type="ECO:0000256" key="1">
    <source>
        <dbReference type="SAM" id="MobiDB-lite"/>
    </source>
</evidence>
<protein>
    <submittedName>
        <fullName evidence="2">Uncharacterized protein</fullName>
    </submittedName>
</protein>
<feature type="compositionally biased region" description="Basic and acidic residues" evidence="1">
    <location>
        <begin position="214"/>
        <end position="228"/>
    </location>
</feature>
<dbReference type="AlphaFoldDB" id="A0A7S1QZD8"/>
<sequence>MSDRSGSEDGARRSPRGADSSTPVDLDASAPTVVGEAEAPVENAQDHCESHAATDATDEPEPDTMHRSSSKAVTISEPNRSASPSPPPAPLSREQSSPSSIDMLSQHRRSQEHALRKQAHIDRIREEEDRKHRAEETFKPYVSPYARQRVDRRLDDIVAANEEWQRQREMHIRKKQRQLKREEAAETAPRKHIDPRSERLCLLKGYDSIFSTPRRREEQESRERRRLQLEQASRPTFMPARYSHLTSRDDRGESPDVAPAFIPERSRSAAAQRLHNEWSERRARQQARCESAQQEREAAEVAARSKSAASVLRRGPVTSRRFAERLEEWKRQRDARLQLRQAEAQSDPEASFHPAVSKRSAELASVHRALRGSTYTRETACAAAHHQPKYNHKAAKAPNVVKCAPLPASFWTRNQRHQAAKQQRAAQVREQIDTRNKEHCTFAPKISAVSDAIMQQLHTLRPTAASGPTFMQPTESAVRHAVDPDTVATHSPIVQPPAEAESRQHARAFDTAHEKPVAAATPPPQRPSSVGSPDAGLESRMAEMRATLEQWNLLADIGQ</sequence>
<feature type="compositionally biased region" description="Basic and acidic residues" evidence="1">
    <location>
        <begin position="1"/>
        <end position="12"/>
    </location>
</feature>
<feature type="region of interest" description="Disordered" evidence="1">
    <location>
        <begin position="212"/>
        <end position="294"/>
    </location>
</feature>
<feature type="compositionally biased region" description="Basic and acidic residues" evidence="1">
    <location>
        <begin position="274"/>
        <end position="283"/>
    </location>
</feature>
<proteinExistence type="predicted"/>